<feature type="transmembrane region" description="Helical" evidence="9">
    <location>
        <begin position="548"/>
        <end position="567"/>
    </location>
</feature>
<dbReference type="Gene3D" id="3.90.550.10">
    <property type="entry name" value="Spore Coat Polysaccharide Biosynthesis Protein SpsA, Chain A"/>
    <property type="match status" value="2"/>
</dbReference>
<sequence length="575" mass="65930">MTPSRGRGEEREDSRIGVGGGRGHGRYVIELKFGFFPLLFLRLPLGLMRVDAGGIADLSTSLALYLDAASDFILSSLSRVAPVWEAVRAAVLLPLMKTAVVLCLVMSLILVVEKLSMALVALYVKVFGRTPEKVYKWQEMPQDPELGSLPYPMVLVQIPMFNEREVYEISIGAVCTLAWPNDKLIIQVLDDSTDITIRELVQEECGKWQRKGRNIHYISRDNRNGYKAGALKEAMELDYVKKCDYVAIFDADHEPPTDFLLRSVPFLMHNHEIALVQARWKFGTAGVWRILAINEADGWKERTTVEDMDLAVRATLRGWKFLYIGDLKVCVYIITSDLDMEWGTELLALIQVKSELPSSYKAYRYQQHRWACGPANLFKKMALDILMAKKVTSLKKLFLLYNFFFARRIISHNVTFFFYCIIIPLSSFFPEVVIPKWGVFYVPTLITILNAVGTPRSLHLIVIWIFFENVMSLHRCKAVYIGLLEAGRVNEWVVTEKLGNALKTKQISAVAKKFPRNLWERFLFLELALGLFLLLCACHNFFFRRNQYFFFIFPQTISFLLMGFGFVGNHFPQTK</sequence>
<keyword evidence="5 9" id="KW-1133">Transmembrane helix</keyword>
<feature type="transmembrane region" description="Helical" evidence="9">
    <location>
        <begin position="99"/>
        <end position="124"/>
    </location>
</feature>
<reference evidence="11 12" key="1">
    <citation type="submission" date="2020-08" db="EMBL/GenBank/DDBJ databases">
        <title>Plant Genome Project.</title>
        <authorList>
            <person name="Zhang R.-G."/>
        </authorList>
    </citation>
    <scope>NUCLEOTIDE SEQUENCE [LARGE SCALE GENOMIC DNA]</scope>
    <source>
        <tissue evidence="11">Rhizome</tissue>
    </source>
</reference>
<comment type="caution">
    <text evidence="11">The sequence shown here is derived from an EMBL/GenBank/DDBJ whole genome shotgun (WGS) entry which is preliminary data.</text>
</comment>
<keyword evidence="4 9" id="KW-0812">Transmembrane</keyword>
<dbReference type="AlphaFoldDB" id="A0A8J5F3H4"/>
<evidence type="ECO:0000256" key="9">
    <source>
        <dbReference type="SAM" id="Phobius"/>
    </source>
</evidence>
<dbReference type="GO" id="GO:0051753">
    <property type="term" value="F:mannan synthase activity"/>
    <property type="evidence" value="ECO:0007669"/>
    <property type="project" value="TreeGrafter"/>
</dbReference>
<dbReference type="GO" id="GO:0000139">
    <property type="term" value="C:Golgi membrane"/>
    <property type="evidence" value="ECO:0007669"/>
    <property type="project" value="UniProtKB-SubCell"/>
</dbReference>
<evidence type="ECO:0000256" key="5">
    <source>
        <dbReference type="ARBA" id="ARBA00022989"/>
    </source>
</evidence>
<keyword evidence="8" id="KW-0961">Cell wall biogenesis/degradation</keyword>
<dbReference type="Proteomes" id="UP000734854">
    <property type="component" value="Unassembled WGS sequence"/>
</dbReference>
<name>A0A8J5F3H4_ZINOF</name>
<dbReference type="InterPro" id="IPR029044">
    <property type="entry name" value="Nucleotide-diphossugar_trans"/>
</dbReference>
<evidence type="ECO:0000256" key="2">
    <source>
        <dbReference type="ARBA" id="ARBA00022676"/>
    </source>
</evidence>
<dbReference type="PANTHER" id="PTHR32044">
    <property type="entry name" value="GLUCOMANNAN 4-BETA-MANNOSYLTRANSFERASE 9"/>
    <property type="match status" value="1"/>
</dbReference>
<accession>A0A8J5F3H4</accession>
<keyword evidence="2" id="KW-0328">Glycosyltransferase</keyword>
<evidence type="ECO:0000256" key="7">
    <source>
        <dbReference type="ARBA" id="ARBA00023136"/>
    </source>
</evidence>
<feature type="transmembrane region" description="Helical" evidence="9">
    <location>
        <begin position="440"/>
        <end position="467"/>
    </location>
</feature>
<dbReference type="GO" id="GO:0071555">
    <property type="term" value="P:cell wall organization"/>
    <property type="evidence" value="ECO:0007669"/>
    <property type="project" value="UniProtKB-KW"/>
</dbReference>
<evidence type="ECO:0000259" key="10">
    <source>
        <dbReference type="Pfam" id="PF00535"/>
    </source>
</evidence>
<feature type="domain" description="Glycosyltransferase 2-like" evidence="10">
    <location>
        <begin position="157"/>
        <end position="289"/>
    </location>
</feature>
<evidence type="ECO:0000313" key="11">
    <source>
        <dbReference type="EMBL" id="KAG6477233.1"/>
    </source>
</evidence>
<evidence type="ECO:0000256" key="1">
    <source>
        <dbReference type="ARBA" id="ARBA00004653"/>
    </source>
</evidence>
<comment type="subcellular location">
    <subcellularLocation>
        <location evidence="1">Golgi apparatus membrane</location>
        <topology evidence="1">Multi-pass membrane protein</topology>
    </subcellularLocation>
</comment>
<evidence type="ECO:0000313" key="12">
    <source>
        <dbReference type="Proteomes" id="UP000734854"/>
    </source>
</evidence>
<evidence type="ECO:0000256" key="8">
    <source>
        <dbReference type="ARBA" id="ARBA00023316"/>
    </source>
</evidence>
<keyword evidence="12" id="KW-1185">Reference proteome</keyword>
<evidence type="ECO:0000256" key="6">
    <source>
        <dbReference type="ARBA" id="ARBA00023034"/>
    </source>
</evidence>
<dbReference type="EMBL" id="JACMSC010000018">
    <property type="protein sequence ID" value="KAG6477233.1"/>
    <property type="molecule type" value="Genomic_DNA"/>
</dbReference>
<dbReference type="Pfam" id="PF00535">
    <property type="entry name" value="Glycos_transf_2"/>
    <property type="match status" value="1"/>
</dbReference>
<feature type="transmembrane region" description="Helical" evidence="9">
    <location>
        <begin position="416"/>
        <end position="434"/>
    </location>
</feature>
<keyword evidence="7 9" id="KW-0472">Membrane</keyword>
<evidence type="ECO:0000256" key="4">
    <source>
        <dbReference type="ARBA" id="ARBA00022692"/>
    </source>
</evidence>
<keyword evidence="6" id="KW-0333">Golgi apparatus</keyword>
<keyword evidence="3" id="KW-0808">Transferase</keyword>
<organism evidence="11 12">
    <name type="scientific">Zingiber officinale</name>
    <name type="common">Ginger</name>
    <name type="synonym">Amomum zingiber</name>
    <dbReference type="NCBI Taxonomy" id="94328"/>
    <lineage>
        <taxon>Eukaryota</taxon>
        <taxon>Viridiplantae</taxon>
        <taxon>Streptophyta</taxon>
        <taxon>Embryophyta</taxon>
        <taxon>Tracheophyta</taxon>
        <taxon>Spermatophyta</taxon>
        <taxon>Magnoliopsida</taxon>
        <taxon>Liliopsida</taxon>
        <taxon>Zingiberales</taxon>
        <taxon>Zingiberaceae</taxon>
        <taxon>Zingiber</taxon>
    </lineage>
</organism>
<dbReference type="InterPro" id="IPR001173">
    <property type="entry name" value="Glyco_trans_2-like"/>
</dbReference>
<proteinExistence type="predicted"/>
<protein>
    <recommendedName>
        <fullName evidence="10">Glycosyltransferase 2-like domain-containing protein</fullName>
    </recommendedName>
</protein>
<feature type="transmembrane region" description="Helical" evidence="9">
    <location>
        <begin position="522"/>
        <end position="542"/>
    </location>
</feature>
<dbReference type="SUPFAM" id="SSF53448">
    <property type="entry name" value="Nucleotide-diphospho-sugar transferases"/>
    <property type="match status" value="1"/>
</dbReference>
<dbReference type="PANTHER" id="PTHR32044:SF21">
    <property type="entry name" value="GLUCOMANNAN 4-BETA-MANNOSYLTRANSFERASE 3-RELATED"/>
    <property type="match status" value="1"/>
</dbReference>
<gene>
    <name evidence="11" type="ORF">ZIOFF_066485</name>
</gene>
<evidence type="ECO:0000256" key="3">
    <source>
        <dbReference type="ARBA" id="ARBA00022679"/>
    </source>
</evidence>